<comment type="catalytic activity">
    <reaction evidence="9">
        <text>a 5'-end NAD(+)-phospho-ribonucleoside in mRNA + H2O = a 5'-end phospho-adenosine-phospho-ribonucleoside in mRNA + beta-nicotinamide D-ribonucleotide + 2 H(+)</text>
        <dbReference type="Rhea" id="RHEA:60876"/>
        <dbReference type="Rhea" id="RHEA-COMP:15698"/>
        <dbReference type="Rhea" id="RHEA-COMP:15719"/>
        <dbReference type="ChEBI" id="CHEBI:14649"/>
        <dbReference type="ChEBI" id="CHEBI:15377"/>
        <dbReference type="ChEBI" id="CHEBI:15378"/>
        <dbReference type="ChEBI" id="CHEBI:144029"/>
        <dbReference type="ChEBI" id="CHEBI:144051"/>
    </reaction>
    <physiologicalReaction direction="left-to-right" evidence="9">
        <dbReference type="Rhea" id="RHEA:60877"/>
    </physiologicalReaction>
</comment>
<keyword evidence="7" id="KW-0460">Magnesium</keyword>
<dbReference type="EMBL" id="GL377606">
    <property type="protein sequence ID" value="EFJ19398.1"/>
    <property type="molecule type" value="Genomic_DNA"/>
</dbReference>
<dbReference type="InterPro" id="IPR050241">
    <property type="entry name" value="NAD-cap_RNA_hydrolase_NudC"/>
</dbReference>
<dbReference type="Gramene" id="EFJ19398">
    <property type="protein sequence ID" value="EFJ19398"/>
    <property type="gene ID" value="SELMODRAFT_54773"/>
</dbReference>
<dbReference type="PANTHER" id="PTHR42904">
    <property type="entry name" value="NUDIX HYDROLASE, NUDC SUBFAMILY"/>
    <property type="match status" value="1"/>
</dbReference>
<evidence type="ECO:0000256" key="6">
    <source>
        <dbReference type="ARBA" id="ARBA00022801"/>
    </source>
</evidence>
<dbReference type="PROSITE" id="PS00893">
    <property type="entry name" value="NUDIX_BOX"/>
    <property type="match status" value="1"/>
</dbReference>
<keyword evidence="5" id="KW-0479">Metal-binding</keyword>
<evidence type="ECO:0000313" key="13">
    <source>
        <dbReference type="Proteomes" id="UP000001514"/>
    </source>
</evidence>
<evidence type="ECO:0000256" key="9">
    <source>
        <dbReference type="ARBA" id="ARBA00023679"/>
    </source>
</evidence>
<feature type="domain" description="Nudix hydrolase" evidence="11">
    <location>
        <begin position="160"/>
        <end position="290"/>
    </location>
</feature>
<feature type="non-terminal residue" evidence="12">
    <location>
        <position position="1"/>
    </location>
</feature>
<dbReference type="KEGG" id="smo:SELMODRAFT_54773"/>
<dbReference type="GO" id="GO:0046872">
    <property type="term" value="F:metal ion binding"/>
    <property type="evidence" value="ECO:0007669"/>
    <property type="project" value="UniProtKB-KW"/>
</dbReference>
<comment type="similarity">
    <text evidence="3">Belongs to the Nudix hydrolase family. NudC subfamily.</text>
</comment>
<dbReference type="EC" id="3.6.1.22" evidence="4"/>
<evidence type="ECO:0000256" key="3">
    <source>
        <dbReference type="ARBA" id="ARBA00009595"/>
    </source>
</evidence>
<dbReference type="FunCoup" id="D8S8E1">
    <property type="interactions" value="515"/>
</dbReference>
<dbReference type="InterPro" id="IPR049734">
    <property type="entry name" value="NudC-like_C"/>
</dbReference>
<dbReference type="SUPFAM" id="SSF55811">
    <property type="entry name" value="Nudix"/>
    <property type="match status" value="1"/>
</dbReference>
<evidence type="ECO:0000256" key="7">
    <source>
        <dbReference type="ARBA" id="ARBA00022842"/>
    </source>
</evidence>
<dbReference type="OMA" id="AGQRRQC"/>
<dbReference type="HOGENOM" id="CLU_037162_0_2_1"/>
<dbReference type="InterPro" id="IPR015797">
    <property type="entry name" value="NUDIX_hydrolase-like_dom_sf"/>
</dbReference>
<comment type="cofactor">
    <cofactor evidence="2">
        <name>Zn(2+)</name>
        <dbReference type="ChEBI" id="CHEBI:29105"/>
    </cofactor>
</comment>
<proteinExistence type="inferred from homology"/>
<evidence type="ECO:0000256" key="8">
    <source>
        <dbReference type="ARBA" id="ARBA00023027"/>
    </source>
</evidence>
<dbReference type="Gene3D" id="3.90.79.20">
    <property type="match status" value="1"/>
</dbReference>
<evidence type="ECO:0000256" key="1">
    <source>
        <dbReference type="ARBA" id="ARBA00001946"/>
    </source>
</evidence>
<dbReference type="GO" id="GO:0006742">
    <property type="term" value="P:NADP+ catabolic process"/>
    <property type="evidence" value="ECO:0000318"/>
    <property type="project" value="GO_Central"/>
</dbReference>
<evidence type="ECO:0000256" key="10">
    <source>
        <dbReference type="RuleBase" id="RU003476"/>
    </source>
</evidence>
<dbReference type="Pfam" id="PF09296">
    <property type="entry name" value="NUDIX-like"/>
    <property type="match status" value="1"/>
</dbReference>
<dbReference type="InParanoid" id="D8S8E1"/>
<dbReference type="OrthoDB" id="10249612at2759"/>
<sequence length="338" mass="37483">SPSLQILPFFQGKALVVAFESGKWRLSWQGIEGIAQSGIVEEISKNMVYLGEKEGLVYCAIDATPRQPRDSSNGRAIAARFEKNGGGEAGFVDLRTLMIAAEWTDEEIMGELSIAGHARALLEWHRQVQFCGRCGTITHLCDAGQRRRCSSIDCNYKLYPRIDPVVIMLVIDPERDKALLAHQPKYVSRMWSCLAGFIEPGESLEEAVRRETREETGVEVGNIVYHSSQPWPVGPGNMSCQLMVGFFAVATTFDIQVDKKELEDARWHSREDVQKALSNADYTRAQKATGINVYKTCLGEEMPGRNSSPMNMVAAGEGIFVPGPYAIAHHLISTWASQ</sequence>
<dbReference type="InterPro" id="IPR020084">
    <property type="entry name" value="NUDIX_hydrolase_CS"/>
</dbReference>
<evidence type="ECO:0000256" key="5">
    <source>
        <dbReference type="ARBA" id="ARBA00022723"/>
    </source>
</evidence>
<reference evidence="12 13" key="1">
    <citation type="journal article" date="2011" name="Science">
        <title>The Selaginella genome identifies genetic changes associated with the evolution of vascular plants.</title>
        <authorList>
            <person name="Banks J.A."/>
            <person name="Nishiyama T."/>
            <person name="Hasebe M."/>
            <person name="Bowman J.L."/>
            <person name="Gribskov M."/>
            <person name="dePamphilis C."/>
            <person name="Albert V.A."/>
            <person name="Aono N."/>
            <person name="Aoyama T."/>
            <person name="Ambrose B.A."/>
            <person name="Ashton N.W."/>
            <person name="Axtell M.J."/>
            <person name="Barker E."/>
            <person name="Barker M.S."/>
            <person name="Bennetzen J.L."/>
            <person name="Bonawitz N.D."/>
            <person name="Chapple C."/>
            <person name="Cheng C."/>
            <person name="Correa L.G."/>
            <person name="Dacre M."/>
            <person name="DeBarry J."/>
            <person name="Dreyer I."/>
            <person name="Elias M."/>
            <person name="Engstrom E.M."/>
            <person name="Estelle M."/>
            <person name="Feng L."/>
            <person name="Finet C."/>
            <person name="Floyd S.K."/>
            <person name="Frommer W.B."/>
            <person name="Fujita T."/>
            <person name="Gramzow L."/>
            <person name="Gutensohn M."/>
            <person name="Harholt J."/>
            <person name="Hattori M."/>
            <person name="Heyl A."/>
            <person name="Hirai T."/>
            <person name="Hiwatashi Y."/>
            <person name="Ishikawa M."/>
            <person name="Iwata M."/>
            <person name="Karol K.G."/>
            <person name="Koehler B."/>
            <person name="Kolukisaoglu U."/>
            <person name="Kubo M."/>
            <person name="Kurata T."/>
            <person name="Lalonde S."/>
            <person name="Li K."/>
            <person name="Li Y."/>
            <person name="Litt A."/>
            <person name="Lyons E."/>
            <person name="Manning G."/>
            <person name="Maruyama T."/>
            <person name="Michael T.P."/>
            <person name="Mikami K."/>
            <person name="Miyazaki S."/>
            <person name="Morinaga S."/>
            <person name="Murata T."/>
            <person name="Mueller-Roeber B."/>
            <person name="Nelson D.R."/>
            <person name="Obara M."/>
            <person name="Oguri Y."/>
            <person name="Olmstead R.G."/>
            <person name="Onodera N."/>
            <person name="Petersen B.L."/>
            <person name="Pils B."/>
            <person name="Prigge M."/>
            <person name="Rensing S.A."/>
            <person name="Riano-Pachon D.M."/>
            <person name="Roberts A.W."/>
            <person name="Sato Y."/>
            <person name="Scheller H.V."/>
            <person name="Schulz B."/>
            <person name="Schulz C."/>
            <person name="Shakirov E.V."/>
            <person name="Shibagaki N."/>
            <person name="Shinohara N."/>
            <person name="Shippen D.E."/>
            <person name="Soerensen I."/>
            <person name="Sotooka R."/>
            <person name="Sugimoto N."/>
            <person name="Sugita M."/>
            <person name="Sumikawa N."/>
            <person name="Tanurdzic M."/>
            <person name="Theissen G."/>
            <person name="Ulvskov P."/>
            <person name="Wakazuki S."/>
            <person name="Weng J.K."/>
            <person name="Willats W.W."/>
            <person name="Wipf D."/>
            <person name="Wolf P.G."/>
            <person name="Yang L."/>
            <person name="Zimmer A.D."/>
            <person name="Zhu Q."/>
            <person name="Mitros T."/>
            <person name="Hellsten U."/>
            <person name="Loque D."/>
            <person name="Otillar R."/>
            <person name="Salamov A."/>
            <person name="Schmutz J."/>
            <person name="Shapiro H."/>
            <person name="Lindquist E."/>
            <person name="Lucas S."/>
            <person name="Rokhsar D."/>
            <person name="Grigoriev I.V."/>
        </authorList>
    </citation>
    <scope>NUCLEOTIDE SEQUENCE [LARGE SCALE GENOMIC DNA]</scope>
</reference>
<gene>
    <name evidence="12" type="ORF">SELMODRAFT_54773</name>
</gene>
<dbReference type="FunFam" id="3.90.79.10:FF:000040">
    <property type="entry name" value="Nudix hydrolase 19, chloroplastic"/>
    <property type="match status" value="1"/>
</dbReference>
<dbReference type="CDD" id="cd03429">
    <property type="entry name" value="NUDIX_NADH_pyrophosphatase_Nudt13"/>
    <property type="match status" value="1"/>
</dbReference>
<dbReference type="STRING" id="88036.D8S8E1"/>
<dbReference type="PANTHER" id="PTHR42904:SF6">
    <property type="entry name" value="NAD-CAPPED RNA HYDROLASE NUDT12"/>
    <property type="match status" value="1"/>
</dbReference>
<dbReference type="PROSITE" id="PS51462">
    <property type="entry name" value="NUDIX"/>
    <property type="match status" value="1"/>
</dbReference>
<dbReference type="PRINTS" id="PR00502">
    <property type="entry name" value="NUDIXFAMILY"/>
</dbReference>
<dbReference type="Pfam" id="PF00293">
    <property type="entry name" value="NUDIX"/>
    <property type="match status" value="1"/>
</dbReference>
<evidence type="ECO:0000313" key="12">
    <source>
        <dbReference type="EMBL" id="EFJ19398.1"/>
    </source>
</evidence>
<name>D8S8E1_SELML</name>
<dbReference type="eggNOG" id="KOG3084">
    <property type="taxonomic scope" value="Eukaryota"/>
</dbReference>
<feature type="non-terminal residue" evidence="12">
    <location>
        <position position="338"/>
    </location>
</feature>
<dbReference type="NCBIfam" id="NF001299">
    <property type="entry name" value="PRK00241.1"/>
    <property type="match status" value="1"/>
</dbReference>
<dbReference type="InterPro" id="IPR020476">
    <property type="entry name" value="Nudix_hydrolase"/>
</dbReference>
<accession>D8S8E1</accession>
<comment type="cofactor">
    <cofactor evidence="1">
        <name>Mg(2+)</name>
        <dbReference type="ChEBI" id="CHEBI:18420"/>
    </cofactor>
</comment>
<keyword evidence="6 10" id="KW-0378">Hydrolase</keyword>
<dbReference type="GO" id="GO:0019677">
    <property type="term" value="P:NAD+ catabolic process"/>
    <property type="evidence" value="ECO:0000318"/>
    <property type="project" value="GO_Central"/>
</dbReference>
<dbReference type="Gene3D" id="3.90.79.10">
    <property type="entry name" value="Nucleoside Triphosphate Pyrophosphohydrolase"/>
    <property type="match status" value="1"/>
</dbReference>
<dbReference type="InterPro" id="IPR015375">
    <property type="entry name" value="NADH_PPase-like_N"/>
</dbReference>
<keyword evidence="8" id="KW-0520">NAD</keyword>
<keyword evidence="13" id="KW-1185">Reference proteome</keyword>
<evidence type="ECO:0000259" key="11">
    <source>
        <dbReference type="PROSITE" id="PS51462"/>
    </source>
</evidence>
<dbReference type="GO" id="GO:0035529">
    <property type="term" value="F:NADH pyrophosphatase activity"/>
    <property type="evidence" value="ECO:0000318"/>
    <property type="project" value="GO_Central"/>
</dbReference>
<evidence type="ECO:0000256" key="4">
    <source>
        <dbReference type="ARBA" id="ARBA00012381"/>
    </source>
</evidence>
<evidence type="ECO:0000256" key="2">
    <source>
        <dbReference type="ARBA" id="ARBA00001947"/>
    </source>
</evidence>
<dbReference type="GO" id="GO:0005777">
    <property type="term" value="C:peroxisome"/>
    <property type="evidence" value="ECO:0000318"/>
    <property type="project" value="GO_Central"/>
</dbReference>
<organism evidence="13">
    <name type="scientific">Selaginella moellendorffii</name>
    <name type="common">Spikemoss</name>
    <dbReference type="NCBI Taxonomy" id="88036"/>
    <lineage>
        <taxon>Eukaryota</taxon>
        <taxon>Viridiplantae</taxon>
        <taxon>Streptophyta</taxon>
        <taxon>Embryophyta</taxon>
        <taxon>Tracheophyta</taxon>
        <taxon>Lycopodiopsida</taxon>
        <taxon>Selaginellales</taxon>
        <taxon>Selaginellaceae</taxon>
        <taxon>Selaginella</taxon>
    </lineage>
</organism>
<protein>
    <recommendedName>
        <fullName evidence="4">NAD(+) diphosphatase</fullName>
        <ecNumber evidence="4">3.6.1.22</ecNumber>
    </recommendedName>
</protein>
<dbReference type="Proteomes" id="UP000001514">
    <property type="component" value="Unassembled WGS sequence"/>
</dbReference>
<dbReference type="AlphaFoldDB" id="D8S8E1"/>
<dbReference type="InterPro" id="IPR000086">
    <property type="entry name" value="NUDIX_hydrolase_dom"/>
</dbReference>